<feature type="transmembrane region" description="Helical" evidence="1">
    <location>
        <begin position="489"/>
        <end position="515"/>
    </location>
</feature>
<dbReference type="InterPro" id="IPR007110">
    <property type="entry name" value="Ig-like_dom"/>
</dbReference>
<dbReference type="SMART" id="SM00409">
    <property type="entry name" value="IG"/>
    <property type="match status" value="4"/>
</dbReference>
<dbReference type="Ensembl" id="ENSSAUT00010023033.1">
    <property type="protein sequence ID" value="ENSSAUP00010021808.1"/>
    <property type="gene ID" value="ENSSAUG00010009629.1"/>
</dbReference>
<dbReference type="AlphaFoldDB" id="A0A671V4Y3"/>
<dbReference type="PROSITE" id="PS50835">
    <property type="entry name" value="IG_LIKE"/>
    <property type="match status" value="4"/>
</dbReference>
<name>A0A671V4Y3_SPAAU</name>
<feature type="domain" description="Ig-like" evidence="2">
    <location>
        <begin position="288"/>
        <end position="405"/>
    </location>
</feature>
<reference evidence="3" key="2">
    <citation type="submission" date="2025-08" db="UniProtKB">
        <authorList>
            <consortium name="Ensembl"/>
        </authorList>
    </citation>
    <scope>IDENTIFICATION</scope>
</reference>
<feature type="domain" description="Ig-like" evidence="2">
    <location>
        <begin position="34"/>
        <end position="105"/>
    </location>
</feature>
<keyword evidence="4" id="KW-1185">Reference proteome</keyword>
<dbReference type="PANTHER" id="PTHR13771:SF9">
    <property type="entry name" value="INTERCELLULAR ADHESION MOLECULE 5"/>
    <property type="match status" value="1"/>
</dbReference>
<dbReference type="InterPro" id="IPR003598">
    <property type="entry name" value="Ig_sub2"/>
</dbReference>
<dbReference type="Pfam" id="PF13927">
    <property type="entry name" value="Ig_3"/>
    <property type="match status" value="1"/>
</dbReference>
<dbReference type="InParanoid" id="A0A671V4Y3"/>
<dbReference type="Pfam" id="PF13895">
    <property type="entry name" value="Ig_2"/>
    <property type="match status" value="2"/>
</dbReference>
<dbReference type="InterPro" id="IPR003599">
    <property type="entry name" value="Ig_sub"/>
</dbReference>
<feature type="domain" description="Ig-like" evidence="2">
    <location>
        <begin position="410"/>
        <end position="484"/>
    </location>
</feature>
<dbReference type="Gene3D" id="2.60.40.10">
    <property type="entry name" value="Immunoglobulins"/>
    <property type="match status" value="4"/>
</dbReference>
<keyword evidence="1" id="KW-1133">Transmembrane helix</keyword>
<dbReference type="GO" id="GO:0005178">
    <property type="term" value="F:integrin binding"/>
    <property type="evidence" value="ECO:0007669"/>
    <property type="project" value="InterPro"/>
</dbReference>
<evidence type="ECO:0000256" key="1">
    <source>
        <dbReference type="SAM" id="Phobius"/>
    </source>
</evidence>
<dbReference type="GO" id="GO:0007155">
    <property type="term" value="P:cell adhesion"/>
    <property type="evidence" value="ECO:0007669"/>
    <property type="project" value="InterPro"/>
</dbReference>
<dbReference type="PANTHER" id="PTHR13771">
    <property type="entry name" value="INTERCELLULAR ADHESION MOLECULE"/>
    <property type="match status" value="1"/>
</dbReference>
<proteinExistence type="predicted"/>
<keyword evidence="1" id="KW-0472">Membrane</keyword>
<evidence type="ECO:0000313" key="3">
    <source>
        <dbReference type="Ensembl" id="ENSSAUP00010021808.1"/>
    </source>
</evidence>
<dbReference type="GeneTree" id="ENSGT00940000159005"/>
<dbReference type="SMART" id="SM00408">
    <property type="entry name" value="IGc2"/>
    <property type="match status" value="3"/>
</dbReference>
<accession>A0A671V4Y3</accession>
<dbReference type="InterPro" id="IPR047012">
    <property type="entry name" value="ICAM_VCAM"/>
</dbReference>
<dbReference type="InterPro" id="IPR036179">
    <property type="entry name" value="Ig-like_dom_sf"/>
</dbReference>
<reference evidence="3" key="1">
    <citation type="submission" date="2021-04" db="EMBL/GenBank/DDBJ databases">
        <authorList>
            <consortium name="Wellcome Sanger Institute Data Sharing"/>
        </authorList>
    </citation>
    <scope>NUCLEOTIDE SEQUENCE [LARGE SCALE GENOMIC DNA]</scope>
</reference>
<reference evidence="3" key="3">
    <citation type="submission" date="2025-09" db="UniProtKB">
        <authorList>
            <consortium name="Ensembl"/>
        </authorList>
    </citation>
    <scope>IDENTIFICATION</scope>
</reference>
<dbReference type="Proteomes" id="UP000472265">
    <property type="component" value="Chromosome 23"/>
</dbReference>
<sequence>MKPNVQYLPFKCNGWVMYIYSSLSLGSFCFTDGPELTCQSSYTAPEYAPHNLTCNAVGYPKPVIRWFKEDEEVELPKILTRSDAGQYVITASNNRSSVNHTVEITVLYSPSQILELEDSEVDVGSTVGLKCSSTGNPRPKYSWTYFRTANVIETNEDGVSRLLISNATAYNIGSYTCHAWNDRGNVSKTARVTVRGADEECPVIITPDRMVIRYGDSPQTVQCQPNTTASTNVIKKPYWKVPERNITERVTWTPDTQQDWDPRPACAGEFVGKPKCTKPLDYTLYKKPDSVSILLVDNAGSVVKEDVDFQLTCEITNVAPAGNLTVRWYIGNVNFTSNETMNATGCFPQKDTDCDLNVTRSPMNVSQTINFHLNRTHNGAEIKCEAVLELGKIEPSEMSSPINITVHYKPWINTTELPHTIPLFRGYPEELVCNASGNPPPEIQWFDGQKHLVSGKTLSVNEAGVYNCSASNEVGSVSYAVKVILKEDYLPLIAGFVAVAVVAISIIFLFIYSIYYKNTKMRRYNLKNAKLSAHNGNVAHNGWDMQFPMTKLS</sequence>
<protein>
    <recommendedName>
        <fullName evidence="2">Ig-like domain-containing protein</fullName>
    </recommendedName>
</protein>
<dbReference type="OMA" id="LECPIRI"/>
<dbReference type="SUPFAM" id="SSF48726">
    <property type="entry name" value="Immunoglobulin"/>
    <property type="match status" value="4"/>
</dbReference>
<dbReference type="InterPro" id="IPR013783">
    <property type="entry name" value="Ig-like_fold"/>
</dbReference>
<feature type="domain" description="Ig-like" evidence="2">
    <location>
        <begin position="110"/>
        <end position="193"/>
    </location>
</feature>
<evidence type="ECO:0000313" key="4">
    <source>
        <dbReference type="Proteomes" id="UP000472265"/>
    </source>
</evidence>
<evidence type="ECO:0000259" key="2">
    <source>
        <dbReference type="PROSITE" id="PS50835"/>
    </source>
</evidence>
<keyword evidence="1" id="KW-0812">Transmembrane</keyword>
<organism evidence="3 4">
    <name type="scientific">Sparus aurata</name>
    <name type="common">Gilthead sea bream</name>
    <dbReference type="NCBI Taxonomy" id="8175"/>
    <lineage>
        <taxon>Eukaryota</taxon>
        <taxon>Metazoa</taxon>
        <taxon>Chordata</taxon>
        <taxon>Craniata</taxon>
        <taxon>Vertebrata</taxon>
        <taxon>Euteleostomi</taxon>
        <taxon>Actinopterygii</taxon>
        <taxon>Neopterygii</taxon>
        <taxon>Teleostei</taxon>
        <taxon>Neoteleostei</taxon>
        <taxon>Acanthomorphata</taxon>
        <taxon>Eupercaria</taxon>
        <taxon>Spariformes</taxon>
        <taxon>Sparidae</taxon>
        <taxon>Sparus</taxon>
    </lineage>
</organism>